<dbReference type="SUPFAM" id="SSF75615">
    <property type="entry name" value="Siroheme synthase middle domains-like"/>
    <property type="match status" value="1"/>
</dbReference>
<protein>
    <recommendedName>
        <fullName evidence="10">Probable membrane transporter protein</fullName>
    </recommendedName>
</protein>
<dbReference type="PANTHER" id="PTHR35330">
    <property type="entry name" value="SIROHEME BIOSYNTHESIS PROTEIN MET8"/>
    <property type="match status" value="1"/>
</dbReference>
<feature type="transmembrane region" description="Helical" evidence="10">
    <location>
        <begin position="340"/>
        <end position="359"/>
    </location>
</feature>
<dbReference type="Proteomes" id="UP000238180">
    <property type="component" value="Unassembled WGS sequence"/>
</dbReference>
<name>A0A2N9P7R2_9FLAO</name>
<dbReference type="GO" id="GO:0004325">
    <property type="term" value="F:ferrochelatase activity"/>
    <property type="evidence" value="ECO:0007669"/>
    <property type="project" value="InterPro"/>
</dbReference>
<dbReference type="Pfam" id="PF13241">
    <property type="entry name" value="NAD_binding_7"/>
    <property type="match status" value="1"/>
</dbReference>
<evidence type="ECO:0000313" key="13">
    <source>
        <dbReference type="Proteomes" id="UP000238180"/>
    </source>
</evidence>
<evidence type="ECO:0000256" key="10">
    <source>
        <dbReference type="RuleBase" id="RU363041"/>
    </source>
</evidence>
<evidence type="ECO:0000256" key="3">
    <source>
        <dbReference type="ARBA" id="ARBA00022692"/>
    </source>
</evidence>
<reference evidence="12 13" key="1">
    <citation type="submission" date="2018-02" db="EMBL/GenBank/DDBJ databases">
        <authorList>
            <person name="Cohen D.B."/>
            <person name="Kent A.D."/>
        </authorList>
    </citation>
    <scope>NUCLEOTIDE SEQUENCE [LARGE SCALE GENOMIC DNA]</scope>
    <source>
        <strain evidence="12">CIP109753</strain>
    </source>
</reference>
<dbReference type="EMBL" id="OLKH01000055">
    <property type="protein sequence ID" value="SPE76379.1"/>
    <property type="molecule type" value="Genomic_DNA"/>
</dbReference>
<feature type="transmembrane region" description="Helical" evidence="10">
    <location>
        <begin position="309"/>
        <end position="328"/>
    </location>
</feature>
<dbReference type="InterPro" id="IPR028161">
    <property type="entry name" value="Met8-like"/>
</dbReference>
<keyword evidence="7 10" id="KW-0472">Membrane</keyword>
<evidence type="ECO:0000256" key="5">
    <source>
        <dbReference type="ARBA" id="ARBA00023002"/>
    </source>
</evidence>
<evidence type="ECO:0000259" key="11">
    <source>
        <dbReference type="Pfam" id="PF14824"/>
    </source>
</evidence>
<dbReference type="UniPathway" id="UPA00262">
    <property type="reaction ID" value="UER00222"/>
</dbReference>
<evidence type="ECO:0000256" key="9">
    <source>
        <dbReference type="ARBA" id="ARBA00047561"/>
    </source>
</evidence>
<sequence>MDNSTLFPVFLKTESKRFLIVGGGNVALEKTETLLKQNPNISIKLVGKEIFDTTLLKLKNEPSIQFEERAFQESDLEDIDFVITTTNDTEVNKNIKKLANQKQILVNAADQPDLCDFYLGSIVNKGNMKIAISTNGKSPVLARRMREFFTDIIPDSIDENLDSLNTLRDSVKGDFQEKLEVLNQATEALSPKKGKKTNKKYQQLAFQLSIVFFAVFVGYGFSGIVSIDQMLDFTSQIPTAFYIMLAVGFVAQLVDGAVGLGYGLTCSTSMMLFGISPKAISGSIHTAEMFSSGISGFSHYRFGNVNKKLLFWLAIPGVVGAIGGALLLVYLGDKYEKETYLLLSIYTLIMGLNLFRLALRKKPLERKKSVATGVLGFSGGFLDSFAGGGWGPIVTSTLMSLGKKSKYVVGTVSLAEFFVTLAAAITFFVSMGVSHWFIIAGLIIGGSVAAPLAAKLVGKVPQRKALFLVALLVTIWSIKTMISKAHVLELFGIAI</sequence>
<evidence type="ECO:0000256" key="7">
    <source>
        <dbReference type="ARBA" id="ARBA00023136"/>
    </source>
</evidence>
<feature type="transmembrane region" description="Helical" evidence="10">
    <location>
        <begin position="239"/>
        <end position="264"/>
    </location>
</feature>
<dbReference type="InterPro" id="IPR002781">
    <property type="entry name" value="TM_pro_TauE-like"/>
</dbReference>
<evidence type="ECO:0000256" key="2">
    <source>
        <dbReference type="ARBA" id="ARBA00005010"/>
    </source>
</evidence>
<keyword evidence="5" id="KW-0560">Oxidoreductase</keyword>
<organism evidence="12 13">
    <name type="scientific">Flavobacterium columnare</name>
    <dbReference type="NCBI Taxonomy" id="996"/>
    <lineage>
        <taxon>Bacteria</taxon>
        <taxon>Pseudomonadati</taxon>
        <taxon>Bacteroidota</taxon>
        <taxon>Flavobacteriia</taxon>
        <taxon>Flavobacteriales</taxon>
        <taxon>Flavobacteriaceae</taxon>
        <taxon>Flavobacterium</taxon>
    </lineage>
</organism>
<dbReference type="GO" id="GO:0005886">
    <property type="term" value="C:plasma membrane"/>
    <property type="evidence" value="ECO:0007669"/>
    <property type="project" value="UniProtKB-SubCell"/>
</dbReference>
<dbReference type="Pfam" id="PF01925">
    <property type="entry name" value="TauE"/>
    <property type="match status" value="1"/>
</dbReference>
<dbReference type="AlphaFoldDB" id="A0A2N9P7R2"/>
<dbReference type="NCBIfam" id="TIGR01470">
    <property type="entry name" value="cysG_Nterm"/>
    <property type="match status" value="1"/>
</dbReference>
<dbReference type="PANTHER" id="PTHR35330:SF1">
    <property type="entry name" value="SIROHEME BIOSYNTHESIS PROTEIN MET8"/>
    <property type="match status" value="1"/>
</dbReference>
<comment type="similarity">
    <text evidence="10">Belongs to the 4-toluene sulfonate uptake permease (TSUP) (TC 2.A.102) family.</text>
</comment>
<dbReference type="Gene3D" id="3.30.160.110">
    <property type="entry name" value="Siroheme synthase, domain 2"/>
    <property type="match status" value="1"/>
</dbReference>
<comment type="subcellular location">
    <subcellularLocation>
        <location evidence="10">Cell membrane</location>
        <topology evidence="10">Multi-pass membrane protein</topology>
    </subcellularLocation>
    <subcellularLocation>
        <location evidence="1">Membrane</location>
        <topology evidence="1">Multi-pass membrane protein</topology>
    </subcellularLocation>
</comment>
<evidence type="ECO:0000256" key="4">
    <source>
        <dbReference type="ARBA" id="ARBA00022989"/>
    </source>
</evidence>
<evidence type="ECO:0000256" key="1">
    <source>
        <dbReference type="ARBA" id="ARBA00004141"/>
    </source>
</evidence>
<dbReference type="RefSeq" id="WP_105195380.1">
    <property type="nucleotide sequence ID" value="NZ_OLKH01000055.1"/>
</dbReference>
<proteinExistence type="inferred from homology"/>
<keyword evidence="6" id="KW-0520">NAD</keyword>
<accession>A0A2N9P7R2</accession>
<keyword evidence="4 10" id="KW-1133">Transmembrane helix</keyword>
<dbReference type="Pfam" id="PF14824">
    <property type="entry name" value="Sirohm_synth_M"/>
    <property type="match status" value="1"/>
</dbReference>
<feature type="transmembrane region" description="Helical" evidence="10">
    <location>
        <begin position="204"/>
        <end position="227"/>
    </location>
</feature>
<dbReference type="InterPro" id="IPR028281">
    <property type="entry name" value="Sirohaem_synthase_central"/>
</dbReference>
<dbReference type="GO" id="GO:0043115">
    <property type="term" value="F:precorrin-2 dehydrogenase activity"/>
    <property type="evidence" value="ECO:0007669"/>
    <property type="project" value="UniProtKB-EC"/>
</dbReference>
<comment type="catalytic activity">
    <reaction evidence="9">
        <text>precorrin-2 + NAD(+) = sirohydrochlorin + NADH + 2 H(+)</text>
        <dbReference type="Rhea" id="RHEA:15613"/>
        <dbReference type="ChEBI" id="CHEBI:15378"/>
        <dbReference type="ChEBI" id="CHEBI:57540"/>
        <dbReference type="ChEBI" id="CHEBI:57945"/>
        <dbReference type="ChEBI" id="CHEBI:58351"/>
        <dbReference type="ChEBI" id="CHEBI:58827"/>
        <dbReference type="EC" id="1.3.1.76"/>
    </reaction>
</comment>
<evidence type="ECO:0000256" key="6">
    <source>
        <dbReference type="ARBA" id="ARBA00023027"/>
    </source>
</evidence>
<evidence type="ECO:0000256" key="8">
    <source>
        <dbReference type="ARBA" id="ARBA00023244"/>
    </source>
</evidence>
<dbReference type="Gene3D" id="3.40.50.720">
    <property type="entry name" value="NAD(P)-binding Rossmann-like Domain"/>
    <property type="match status" value="1"/>
</dbReference>
<dbReference type="GO" id="GO:0019354">
    <property type="term" value="P:siroheme biosynthetic process"/>
    <property type="evidence" value="ECO:0007669"/>
    <property type="project" value="UniProtKB-UniPathway"/>
</dbReference>
<feature type="transmembrane region" description="Helical" evidence="10">
    <location>
        <begin position="465"/>
        <end position="482"/>
    </location>
</feature>
<keyword evidence="8" id="KW-0627">Porphyrin biosynthesis</keyword>
<keyword evidence="3 10" id="KW-0812">Transmembrane</keyword>
<keyword evidence="10" id="KW-1003">Cell membrane</keyword>
<comment type="pathway">
    <text evidence="2">Porphyrin-containing compound metabolism; siroheme biosynthesis; sirohydrochlorin from precorrin-2: step 1/1.</text>
</comment>
<dbReference type="InterPro" id="IPR036291">
    <property type="entry name" value="NAD(P)-bd_dom_sf"/>
</dbReference>
<feature type="transmembrane region" description="Helical" evidence="10">
    <location>
        <begin position="407"/>
        <end position="429"/>
    </location>
</feature>
<feature type="domain" description="Siroheme synthase central" evidence="11">
    <location>
        <begin position="126"/>
        <end position="147"/>
    </location>
</feature>
<dbReference type="InterPro" id="IPR006367">
    <property type="entry name" value="Sirohaem_synthase_N"/>
</dbReference>
<dbReference type="SUPFAM" id="SSF51735">
    <property type="entry name" value="NAD(P)-binding Rossmann-fold domains"/>
    <property type="match status" value="1"/>
</dbReference>
<feature type="transmembrane region" description="Helical" evidence="10">
    <location>
        <begin position="435"/>
        <end position="453"/>
    </location>
</feature>
<gene>
    <name evidence="12" type="primary">cysG_2</name>
    <name evidence="12" type="ORF">FLACOL_00358</name>
</gene>
<evidence type="ECO:0000313" key="12">
    <source>
        <dbReference type="EMBL" id="SPE76379.1"/>
    </source>
</evidence>